<reference evidence="1 2" key="1">
    <citation type="journal article" date="2023" name="Microb. Genom.">
        <title>Mesoterricola silvestris gen. nov., sp. nov., Mesoterricola sediminis sp. nov., Geothrix oryzae sp. nov., Geothrix edaphica sp. nov., Geothrix rubra sp. nov., and Geothrix limicola sp. nov., six novel members of Acidobacteriota isolated from soils.</title>
        <authorList>
            <person name="Weisberg A.J."/>
            <person name="Pearce E."/>
            <person name="Kramer C.G."/>
            <person name="Chang J.H."/>
            <person name="Clarke C.R."/>
        </authorList>
    </citation>
    <scope>NUCLEOTIDE SEQUENCE [LARGE SCALE GENOMIC DNA]</scope>
    <source>
        <strain evidence="1 2">NE20-4-1</strain>
    </source>
</reference>
<evidence type="ECO:0000313" key="1">
    <source>
        <dbReference type="EMBL" id="MDX3037257.1"/>
    </source>
</evidence>
<keyword evidence="2" id="KW-1185">Reference proteome</keyword>
<evidence type="ECO:0000313" key="2">
    <source>
        <dbReference type="Proteomes" id="UP001282474"/>
    </source>
</evidence>
<accession>A0ABU4ML16</accession>
<dbReference type="EMBL" id="JARAWJ010000005">
    <property type="protein sequence ID" value="MDX3037257.1"/>
    <property type="molecule type" value="Genomic_DNA"/>
</dbReference>
<dbReference type="Proteomes" id="UP001282474">
    <property type="component" value="Unassembled WGS sequence"/>
</dbReference>
<organism evidence="1 2">
    <name type="scientific">Streptomyces caniscabiei</name>
    <dbReference type="NCBI Taxonomy" id="2746961"/>
    <lineage>
        <taxon>Bacteria</taxon>
        <taxon>Bacillati</taxon>
        <taxon>Actinomycetota</taxon>
        <taxon>Actinomycetes</taxon>
        <taxon>Kitasatosporales</taxon>
        <taxon>Streptomycetaceae</taxon>
        <taxon>Streptomyces</taxon>
    </lineage>
</organism>
<dbReference type="RefSeq" id="WP_193383377.1">
    <property type="nucleotide sequence ID" value="NZ_JABXWI010000001.1"/>
</dbReference>
<sequence length="67" mass="7552">MTDTTKCPGCPGQRNRRHYLCSSCWRTLPAATRGRLARRDARAFLRLRELHTALAIGTPITAIEVSR</sequence>
<proteinExistence type="predicted"/>
<protein>
    <submittedName>
        <fullName evidence="1">Uncharacterized protein</fullName>
    </submittedName>
</protein>
<comment type="caution">
    <text evidence="1">The sequence shown here is derived from an EMBL/GenBank/DDBJ whole genome shotgun (WGS) entry which is preliminary data.</text>
</comment>
<gene>
    <name evidence="1" type="ORF">PV383_08755</name>
</gene>
<name>A0ABU4ML16_9ACTN</name>